<feature type="compositionally biased region" description="Basic and acidic residues" evidence="1">
    <location>
        <begin position="1"/>
        <end position="44"/>
    </location>
</feature>
<protein>
    <submittedName>
        <fullName evidence="2">Uncharacterized protein</fullName>
    </submittedName>
</protein>
<dbReference type="EMBL" id="QCYY01001188">
    <property type="protein sequence ID" value="ROT79779.1"/>
    <property type="molecule type" value="Genomic_DNA"/>
</dbReference>
<reference evidence="2 3" key="2">
    <citation type="submission" date="2019-01" db="EMBL/GenBank/DDBJ databases">
        <title>The decoding of complex shrimp genome reveals the adaptation for benthos swimmer, frequently molting mechanism and breeding impact on genome.</title>
        <authorList>
            <person name="Sun Y."/>
            <person name="Gao Y."/>
            <person name="Yu Y."/>
        </authorList>
    </citation>
    <scope>NUCLEOTIDE SEQUENCE [LARGE SCALE GENOMIC DNA]</scope>
    <source>
        <tissue evidence="2">Muscle</tissue>
    </source>
</reference>
<organism evidence="2 3">
    <name type="scientific">Penaeus vannamei</name>
    <name type="common">Whiteleg shrimp</name>
    <name type="synonym">Litopenaeus vannamei</name>
    <dbReference type="NCBI Taxonomy" id="6689"/>
    <lineage>
        <taxon>Eukaryota</taxon>
        <taxon>Metazoa</taxon>
        <taxon>Ecdysozoa</taxon>
        <taxon>Arthropoda</taxon>
        <taxon>Crustacea</taxon>
        <taxon>Multicrustacea</taxon>
        <taxon>Malacostraca</taxon>
        <taxon>Eumalacostraca</taxon>
        <taxon>Eucarida</taxon>
        <taxon>Decapoda</taxon>
        <taxon>Dendrobranchiata</taxon>
        <taxon>Penaeoidea</taxon>
        <taxon>Penaeidae</taxon>
        <taxon>Penaeus</taxon>
    </lineage>
</organism>
<evidence type="ECO:0000256" key="1">
    <source>
        <dbReference type="SAM" id="MobiDB-lite"/>
    </source>
</evidence>
<dbReference type="Proteomes" id="UP000283509">
    <property type="component" value="Unassembled WGS sequence"/>
</dbReference>
<evidence type="ECO:0000313" key="2">
    <source>
        <dbReference type="EMBL" id="ROT79779.1"/>
    </source>
</evidence>
<feature type="region of interest" description="Disordered" evidence="1">
    <location>
        <begin position="1"/>
        <end position="53"/>
    </location>
</feature>
<evidence type="ECO:0000313" key="3">
    <source>
        <dbReference type="Proteomes" id="UP000283509"/>
    </source>
</evidence>
<sequence>MMKSEKTQSAENRHKTGKEKQQREKPKGREWRKGERTVDSHNKDGLCSGAAWEVRPPRPPASLPLTLIRGSLLRDPSPAFCSFHGRTIPPSFPSHSPFPVLLCSSLPEVNAFIYSLSLPPSPPTPPSPIFQFPLLPLPFPLSLPPSSPSTLRLSHPPPLPSSPPHLPPSFLPLLIFLPFPFLLLFSPPPPPPPLPLSHFSSFLVTPLIRYDFRTSSVSPSYRDAAARGSDASPATEVLLTRTPLYGPSASLPNYELLINVCICIPSSPFPLPPSPFPFSFLSLSLFPCPLPLFSLYLALSVPFSHSPLPLSFPFPCPLLSLFPLPSPSNFPLPLPSNFPLSLPSPSDFPLSSPSNFHLSLPSPSPLSREPPSEH</sequence>
<keyword evidence="3" id="KW-1185">Reference proteome</keyword>
<dbReference type="AlphaFoldDB" id="A0A3R7ML84"/>
<comment type="caution">
    <text evidence="2">The sequence shown here is derived from an EMBL/GenBank/DDBJ whole genome shotgun (WGS) entry which is preliminary data.</text>
</comment>
<reference evidence="2 3" key="1">
    <citation type="submission" date="2018-04" db="EMBL/GenBank/DDBJ databases">
        <authorList>
            <person name="Zhang X."/>
            <person name="Yuan J."/>
            <person name="Li F."/>
            <person name="Xiang J."/>
        </authorList>
    </citation>
    <scope>NUCLEOTIDE SEQUENCE [LARGE SCALE GENOMIC DNA]</scope>
    <source>
        <tissue evidence="2">Muscle</tissue>
    </source>
</reference>
<name>A0A3R7ML84_PENVA</name>
<accession>A0A3R7ML84</accession>
<gene>
    <name evidence="2" type="ORF">C7M84_001488</name>
</gene>
<feature type="region of interest" description="Disordered" evidence="1">
    <location>
        <begin position="346"/>
        <end position="374"/>
    </location>
</feature>
<proteinExistence type="predicted"/>